<organism evidence="2 3">
    <name type="scientific">Noviherbaspirillum aridicola</name>
    <dbReference type="NCBI Taxonomy" id="2849687"/>
    <lineage>
        <taxon>Bacteria</taxon>
        <taxon>Pseudomonadati</taxon>
        <taxon>Pseudomonadota</taxon>
        <taxon>Betaproteobacteria</taxon>
        <taxon>Burkholderiales</taxon>
        <taxon>Oxalobacteraceae</taxon>
        <taxon>Noviherbaspirillum</taxon>
    </lineage>
</organism>
<dbReference type="SUPFAM" id="SSF53756">
    <property type="entry name" value="UDP-Glycosyltransferase/glycogen phosphorylase"/>
    <property type="match status" value="2"/>
</dbReference>
<evidence type="ECO:0008006" key="4">
    <source>
        <dbReference type="Google" id="ProtNLM"/>
    </source>
</evidence>
<keyword evidence="1" id="KW-0802">TPR repeat</keyword>
<keyword evidence="3" id="KW-1185">Reference proteome</keyword>
<accession>A0ABQ4PZH2</accession>
<dbReference type="EMBL" id="BPMK01000001">
    <property type="protein sequence ID" value="GIZ50225.1"/>
    <property type="molecule type" value="Genomic_DNA"/>
</dbReference>
<evidence type="ECO:0000313" key="2">
    <source>
        <dbReference type="EMBL" id="GIZ50225.1"/>
    </source>
</evidence>
<dbReference type="Proteomes" id="UP000887222">
    <property type="component" value="Unassembled WGS sequence"/>
</dbReference>
<sequence length="559" mass="61053">MSAPSTFRADQAIVHARQLIRTGDLAAAERCYRQILAAEPWHAEALYRLALLLQQGGRHDEALHLLGSALAVQPDNPLLHAAQAASLAAGKRLLDALESMATAACLHPGSRDLLYNTGLLFAELCCPAQAETIALALLKDRPDWPAAHFLLVRALTGQDADPARIAAEYDFLIKADPLNPALRFARGLQQLREGNYREGWEAQEWRWEIEPVRSARVVSDRPRWAGGPLAGRRLLVMGEQGYGDILQFSRYLPLLMERGARVTLMLHRERAGLARLLGRIEGLEIALAPETLPPHDLYCPLASLPWVFDTRVEEMPPPVRFSLDSADVAGWQARLLGLPRPWIGVCWAGSPDHDHDIRRSLPLATDGDCRLRRLRHDERVGAVAASLADACGIPAIGAAAARDALARAPSMQPFLEHCPGSFISLQVGPAAAEIDDLPDALRERIASPLRAAHDFYDTACILACLDAVVSVDTSAAHLAGSLGCPVTVIKPAAPEWRWIERDGSALWYPGMRLVSQEQLACAPADIASWAVASAGANQRTSGTRTHPTEIHFRFRPEFT</sequence>
<comment type="caution">
    <text evidence="2">The sequence shown here is derived from an EMBL/GenBank/DDBJ whole genome shotgun (WGS) entry which is preliminary data.</text>
</comment>
<protein>
    <recommendedName>
        <fullName evidence="4">Tetratricopeptide repeat protein</fullName>
    </recommendedName>
</protein>
<dbReference type="Pfam" id="PF14559">
    <property type="entry name" value="TPR_19"/>
    <property type="match status" value="1"/>
</dbReference>
<evidence type="ECO:0000313" key="3">
    <source>
        <dbReference type="Proteomes" id="UP000887222"/>
    </source>
</evidence>
<gene>
    <name evidence="2" type="ORF">NCCP691_02390</name>
</gene>
<evidence type="ECO:0000256" key="1">
    <source>
        <dbReference type="PROSITE-ProRule" id="PRU00339"/>
    </source>
</evidence>
<dbReference type="RefSeq" id="WP_220806403.1">
    <property type="nucleotide sequence ID" value="NZ_BPMK01000001.1"/>
</dbReference>
<dbReference type="PROSITE" id="PS50005">
    <property type="entry name" value="TPR"/>
    <property type="match status" value="1"/>
</dbReference>
<dbReference type="Gene3D" id="1.25.40.10">
    <property type="entry name" value="Tetratricopeptide repeat domain"/>
    <property type="match status" value="2"/>
</dbReference>
<dbReference type="SMART" id="SM00028">
    <property type="entry name" value="TPR"/>
    <property type="match status" value="1"/>
</dbReference>
<proteinExistence type="predicted"/>
<name>A0ABQ4PZH2_9BURK</name>
<dbReference type="SUPFAM" id="SSF48452">
    <property type="entry name" value="TPR-like"/>
    <property type="match status" value="1"/>
</dbReference>
<feature type="repeat" description="TPR" evidence="1">
    <location>
        <begin position="43"/>
        <end position="76"/>
    </location>
</feature>
<dbReference type="InterPro" id="IPR019734">
    <property type="entry name" value="TPR_rpt"/>
</dbReference>
<dbReference type="Gene3D" id="3.40.50.2000">
    <property type="entry name" value="Glycogen Phosphorylase B"/>
    <property type="match status" value="1"/>
</dbReference>
<reference evidence="2 3" key="1">
    <citation type="journal article" date="2022" name="Int. J. Syst. Evol. Microbiol.">
        <title>Noviherbaspirillum aridicola sp. nov., isolated from an arid soil in Pakistan.</title>
        <authorList>
            <person name="Khan I.U."/>
            <person name="Saqib M."/>
            <person name="Amin A."/>
            <person name="Hussain F."/>
            <person name="Li L."/>
            <person name="Liu Y.H."/>
            <person name="Fang B.Z."/>
            <person name="Ahmed I."/>
            <person name="Li W.J."/>
        </authorList>
    </citation>
    <scope>NUCLEOTIDE SEQUENCE [LARGE SCALE GENOMIC DNA]</scope>
    <source>
        <strain evidence="2 3">NCCP-691</strain>
    </source>
</reference>
<dbReference type="InterPro" id="IPR011990">
    <property type="entry name" value="TPR-like_helical_dom_sf"/>
</dbReference>